<organism evidence="3 4">
    <name type="scientific">Zizania palustris</name>
    <name type="common">Northern wild rice</name>
    <dbReference type="NCBI Taxonomy" id="103762"/>
    <lineage>
        <taxon>Eukaryota</taxon>
        <taxon>Viridiplantae</taxon>
        <taxon>Streptophyta</taxon>
        <taxon>Embryophyta</taxon>
        <taxon>Tracheophyta</taxon>
        <taxon>Spermatophyta</taxon>
        <taxon>Magnoliopsida</taxon>
        <taxon>Liliopsida</taxon>
        <taxon>Poales</taxon>
        <taxon>Poaceae</taxon>
        <taxon>BOP clade</taxon>
        <taxon>Oryzoideae</taxon>
        <taxon>Oryzeae</taxon>
        <taxon>Zizaniinae</taxon>
        <taxon>Zizania</taxon>
    </lineage>
</organism>
<name>A0A8J6BWH7_ZIZPA</name>
<gene>
    <name evidence="3" type="ORF">GUJ93_ZPchr0012g20369</name>
</gene>
<keyword evidence="1" id="KW-0328">Glycosyltransferase</keyword>
<keyword evidence="4" id="KW-1185">Reference proteome</keyword>
<dbReference type="GO" id="GO:0016757">
    <property type="term" value="F:glycosyltransferase activity"/>
    <property type="evidence" value="ECO:0007669"/>
    <property type="project" value="UniProtKB-KW"/>
</dbReference>
<dbReference type="OrthoDB" id="674531at2759"/>
<proteinExistence type="predicted"/>
<evidence type="ECO:0000256" key="2">
    <source>
        <dbReference type="ARBA" id="ARBA00022679"/>
    </source>
</evidence>
<dbReference type="InterPro" id="IPR044161">
    <property type="entry name" value="SPS"/>
</dbReference>
<evidence type="ECO:0000313" key="4">
    <source>
        <dbReference type="Proteomes" id="UP000729402"/>
    </source>
</evidence>
<dbReference type="Proteomes" id="UP000729402">
    <property type="component" value="Unassembled WGS sequence"/>
</dbReference>
<evidence type="ECO:0000256" key="1">
    <source>
        <dbReference type="ARBA" id="ARBA00022676"/>
    </source>
</evidence>
<evidence type="ECO:0000313" key="3">
    <source>
        <dbReference type="EMBL" id="KAG8094960.1"/>
    </source>
</evidence>
<dbReference type="AlphaFoldDB" id="A0A8J6BWH7"/>
<reference evidence="3" key="2">
    <citation type="submission" date="2021-02" db="EMBL/GenBank/DDBJ databases">
        <authorList>
            <person name="Kimball J.A."/>
            <person name="Haas M.W."/>
            <person name="Macchietto M."/>
            <person name="Kono T."/>
            <person name="Duquette J."/>
            <person name="Shao M."/>
        </authorList>
    </citation>
    <scope>NUCLEOTIDE SEQUENCE</scope>
    <source>
        <tissue evidence="3">Fresh leaf tissue</tissue>
    </source>
</reference>
<dbReference type="EMBL" id="JAAALK010000080">
    <property type="protein sequence ID" value="KAG8094960.1"/>
    <property type="molecule type" value="Genomic_DNA"/>
</dbReference>
<comment type="caution">
    <text evidence="3">The sequence shown here is derived from an EMBL/GenBank/DDBJ whole genome shotgun (WGS) entry which is preliminary data.</text>
</comment>
<dbReference type="PANTHER" id="PTHR46039:SF2">
    <property type="entry name" value="SUCROSE-PHOSPHATE SYNTHASE 1"/>
    <property type="match status" value="1"/>
</dbReference>
<dbReference type="PANTHER" id="PTHR46039">
    <property type="entry name" value="SUCROSE-PHOSPHATE SYNTHASE 3-RELATED"/>
    <property type="match status" value="1"/>
</dbReference>
<protein>
    <submittedName>
        <fullName evidence="3">Uncharacterized protein</fullName>
    </submittedName>
</protein>
<accession>A0A8J6BWH7</accession>
<reference evidence="3" key="1">
    <citation type="journal article" date="2021" name="bioRxiv">
        <title>Whole Genome Assembly and Annotation of Northern Wild Rice, Zizania palustris L., Supports a Whole Genome Duplication in the Zizania Genus.</title>
        <authorList>
            <person name="Haas M."/>
            <person name="Kono T."/>
            <person name="Macchietto M."/>
            <person name="Millas R."/>
            <person name="McGilp L."/>
            <person name="Shao M."/>
            <person name="Duquette J."/>
            <person name="Hirsch C.N."/>
            <person name="Kimball J."/>
        </authorList>
    </citation>
    <scope>NUCLEOTIDE SEQUENCE</scope>
    <source>
        <tissue evidence="3">Fresh leaf tissue</tissue>
    </source>
</reference>
<sequence length="408" mass="43324">MACEPPPSSVPESSFPLLSLSLPVAKMTRRSTGVTGSSTPATDPAPVPPDLLLEALRRWRLHLHDPAASSAPFLPRSSLFSAAGRLDAAASTPVASSSLPPPLCSLLAGLRRLAASTFSSPFGGLAAVGAPAPFLVLPLLTTGAPSSWLPPLMAGLGRCCCGSLLPHRAAAALAVAPRDGSGLVLATAALFFLFTWSPPLPPRRPHPPSARRPSLASHSPPFLLSVPLDFAGGQPPPLTAGSAAASITATTTDQRYIEAILDAGKGATAAACGTRPSLLRERGHFSPARYFVEEVITSYERPTSTRHGSAYVPPARCEPATLSERDASPQERNTRLDNMTWRIWNLARRRKRLKAGDLGIGAFEEHWDLFEECVSGILIVLFPFMNFAKERHEFHINVAAYCVPCSVI</sequence>
<keyword evidence="2" id="KW-0808">Transferase</keyword>